<dbReference type="EMBL" id="CAJVQA010013096">
    <property type="protein sequence ID" value="CAG8721895.1"/>
    <property type="molecule type" value="Genomic_DNA"/>
</dbReference>
<dbReference type="AlphaFoldDB" id="A0A9N9I685"/>
<keyword evidence="3" id="KW-1185">Reference proteome</keyword>
<evidence type="ECO:0000256" key="1">
    <source>
        <dbReference type="SAM" id="MobiDB-lite"/>
    </source>
</evidence>
<accession>A0A9N9I685</accession>
<gene>
    <name evidence="2" type="ORF">CPELLU_LOCUS12951</name>
</gene>
<name>A0A9N9I685_9GLOM</name>
<evidence type="ECO:0000313" key="3">
    <source>
        <dbReference type="Proteomes" id="UP000789759"/>
    </source>
</evidence>
<reference evidence="2" key="1">
    <citation type="submission" date="2021-06" db="EMBL/GenBank/DDBJ databases">
        <authorList>
            <person name="Kallberg Y."/>
            <person name="Tangrot J."/>
            <person name="Rosling A."/>
        </authorList>
    </citation>
    <scope>NUCLEOTIDE SEQUENCE</scope>
    <source>
        <strain evidence="2">FL966</strain>
    </source>
</reference>
<dbReference type="Proteomes" id="UP000789759">
    <property type="component" value="Unassembled WGS sequence"/>
</dbReference>
<organism evidence="2 3">
    <name type="scientific">Cetraspora pellucida</name>
    <dbReference type="NCBI Taxonomy" id="1433469"/>
    <lineage>
        <taxon>Eukaryota</taxon>
        <taxon>Fungi</taxon>
        <taxon>Fungi incertae sedis</taxon>
        <taxon>Mucoromycota</taxon>
        <taxon>Glomeromycotina</taxon>
        <taxon>Glomeromycetes</taxon>
        <taxon>Diversisporales</taxon>
        <taxon>Gigasporaceae</taxon>
        <taxon>Cetraspora</taxon>
    </lineage>
</organism>
<dbReference type="OrthoDB" id="2437341at2759"/>
<comment type="caution">
    <text evidence="2">The sequence shown here is derived from an EMBL/GenBank/DDBJ whole genome shotgun (WGS) entry which is preliminary data.</text>
</comment>
<feature type="region of interest" description="Disordered" evidence="1">
    <location>
        <begin position="108"/>
        <end position="133"/>
    </location>
</feature>
<protein>
    <submittedName>
        <fullName evidence="2">13738_t:CDS:1</fullName>
    </submittedName>
</protein>
<sequence length="133" mass="15307">MITHQLCSATNVNLFRIDDVQENSFQKYVDKKLQFNKLMSLAKKAITLQNSENDNELDTFLKNYIEKKTLQCEKETKERKISENVLAIETDDNQLISIDNVANPLNHIGKGAPKKNHIKGAQEDYISKKKLNQ</sequence>
<proteinExistence type="predicted"/>
<feature type="non-terminal residue" evidence="2">
    <location>
        <position position="133"/>
    </location>
</feature>
<evidence type="ECO:0000313" key="2">
    <source>
        <dbReference type="EMBL" id="CAG8721895.1"/>
    </source>
</evidence>